<evidence type="ECO:0000259" key="3">
    <source>
        <dbReference type="Pfam" id="PF01648"/>
    </source>
</evidence>
<dbReference type="AlphaFoldDB" id="A0A642UE31"/>
<dbReference type="GO" id="GO:0008897">
    <property type="term" value="F:holo-[acyl-carrier-protein] synthase activity"/>
    <property type="evidence" value="ECO:0007669"/>
    <property type="project" value="UniProtKB-EC"/>
</dbReference>
<dbReference type="GO" id="GO:0000287">
    <property type="term" value="F:magnesium ion binding"/>
    <property type="evidence" value="ECO:0007669"/>
    <property type="project" value="InterPro"/>
</dbReference>
<keyword evidence="5" id="KW-1185">Reference proteome</keyword>
<dbReference type="Proteomes" id="UP000449547">
    <property type="component" value="Unassembled WGS sequence"/>
</dbReference>
<dbReference type="InterPro" id="IPR050559">
    <property type="entry name" value="P-Pant_transferase_sf"/>
</dbReference>
<gene>
    <name evidence="4" type="ORF">DIURU_005326</name>
</gene>
<dbReference type="SUPFAM" id="SSF56214">
    <property type="entry name" value="4'-phosphopantetheinyl transferase"/>
    <property type="match status" value="2"/>
</dbReference>
<dbReference type="GO" id="GO:0005829">
    <property type="term" value="C:cytosol"/>
    <property type="evidence" value="ECO:0007669"/>
    <property type="project" value="TreeGrafter"/>
</dbReference>
<protein>
    <recommendedName>
        <fullName evidence="1">holo-[acyl-carrier-protein] synthase</fullName>
        <ecNumber evidence="1">2.7.8.7</ecNumber>
    </recommendedName>
</protein>
<accession>A0A642UE31</accession>
<dbReference type="PANTHER" id="PTHR12215">
    <property type="entry name" value="PHOSPHOPANTETHEINE TRANSFERASE"/>
    <property type="match status" value="1"/>
</dbReference>
<dbReference type="EMBL" id="SWFT01000158">
    <property type="protein sequence ID" value="KAA8897349.1"/>
    <property type="molecule type" value="Genomic_DNA"/>
</dbReference>
<evidence type="ECO:0000313" key="5">
    <source>
        <dbReference type="Proteomes" id="UP000449547"/>
    </source>
</evidence>
<comment type="caution">
    <text evidence="4">The sequence shown here is derived from an EMBL/GenBank/DDBJ whole genome shotgun (WGS) entry which is preliminary data.</text>
</comment>
<dbReference type="PANTHER" id="PTHR12215:SF10">
    <property type="entry name" value="L-AMINOADIPATE-SEMIALDEHYDE DEHYDROGENASE-PHOSPHOPANTETHEINYL TRANSFERASE"/>
    <property type="match status" value="1"/>
</dbReference>
<dbReference type="RefSeq" id="XP_034009950.1">
    <property type="nucleotide sequence ID" value="XM_034158296.1"/>
</dbReference>
<dbReference type="Pfam" id="PF01648">
    <property type="entry name" value="ACPS"/>
    <property type="match status" value="1"/>
</dbReference>
<reference evidence="4 5" key="1">
    <citation type="submission" date="2019-07" db="EMBL/GenBank/DDBJ databases">
        <title>Genome assembly of two rare yeast pathogens: Diutina rugosa and Trichomonascus ciferrii.</title>
        <authorList>
            <person name="Mixao V."/>
            <person name="Saus E."/>
            <person name="Hansen A."/>
            <person name="Lass-Flor C."/>
            <person name="Gabaldon T."/>
        </authorList>
    </citation>
    <scope>NUCLEOTIDE SEQUENCE [LARGE SCALE GENOMIC DNA]</scope>
    <source>
        <strain evidence="4 5">CBS 613</strain>
    </source>
</reference>
<name>A0A642UE31_DIURU</name>
<evidence type="ECO:0000256" key="1">
    <source>
        <dbReference type="ARBA" id="ARBA00013172"/>
    </source>
</evidence>
<feature type="domain" description="4'-phosphopantetheinyl transferase" evidence="3">
    <location>
        <begin position="114"/>
        <end position="185"/>
    </location>
</feature>
<evidence type="ECO:0000313" key="4">
    <source>
        <dbReference type="EMBL" id="KAA8897349.1"/>
    </source>
</evidence>
<dbReference type="VEuPathDB" id="FungiDB:DIURU_005326"/>
<dbReference type="GO" id="GO:0019878">
    <property type="term" value="P:lysine biosynthetic process via aminoadipic acid"/>
    <property type="evidence" value="ECO:0007669"/>
    <property type="project" value="TreeGrafter"/>
</dbReference>
<proteinExistence type="predicted"/>
<keyword evidence="2" id="KW-0808">Transferase</keyword>
<dbReference type="InterPro" id="IPR008278">
    <property type="entry name" value="4-PPantetheinyl_Trfase_dom"/>
</dbReference>
<organism evidence="4 5">
    <name type="scientific">Diutina rugosa</name>
    <name type="common">Yeast</name>
    <name type="synonym">Candida rugosa</name>
    <dbReference type="NCBI Taxonomy" id="5481"/>
    <lineage>
        <taxon>Eukaryota</taxon>
        <taxon>Fungi</taxon>
        <taxon>Dikarya</taxon>
        <taxon>Ascomycota</taxon>
        <taxon>Saccharomycotina</taxon>
        <taxon>Pichiomycetes</taxon>
        <taxon>Debaryomycetaceae</taxon>
        <taxon>Diutina</taxon>
    </lineage>
</organism>
<dbReference type="OrthoDB" id="26719at2759"/>
<dbReference type="InterPro" id="IPR037143">
    <property type="entry name" value="4-PPantetheinyl_Trfase_dom_sf"/>
</dbReference>
<dbReference type="Gene3D" id="3.90.470.20">
    <property type="entry name" value="4'-phosphopantetheinyl transferase domain"/>
    <property type="match status" value="1"/>
</dbReference>
<dbReference type="GeneID" id="54783977"/>
<evidence type="ECO:0000256" key="2">
    <source>
        <dbReference type="ARBA" id="ARBA00022679"/>
    </source>
</evidence>
<sequence>MATLYTTEITDDLLCWLSDDYNFETILRLINIPAQASIRRVGDATLRAMRLMSRLFNLYAVAHFEGLQSQWWQQVTIHHDPHGKPHAVVDGKVVFFNNSSSNRHLAVVVSSDHQVGVDLSHAQQNIDPDSVVDQFAPIFSAEEQNTITSSPDVYLAFNHFWTLKEAYTKYAGTGLHATNLAELAFTITTPLSASHHLLADEKWLAATGPEPAISSVLAPPTSSSLAVIVSVVGVTTVGWNPVNFAAVITAGGR</sequence>
<dbReference type="EC" id="2.7.8.7" evidence="1"/>